<evidence type="ECO:0000313" key="1">
    <source>
        <dbReference type="EMBL" id="TDP96699.1"/>
    </source>
</evidence>
<comment type="caution">
    <text evidence="1">The sequence shown here is derived from an EMBL/GenBank/DDBJ whole genome shotgun (WGS) entry which is preliminary data.</text>
</comment>
<protein>
    <recommendedName>
        <fullName evidence="3">Nucleotidyltransferase-like protein</fullName>
    </recommendedName>
</protein>
<evidence type="ECO:0008006" key="3">
    <source>
        <dbReference type="Google" id="ProtNLM"/>
    </source>
</evidence>
<dbReference type="EMBL" id="SNXZ01000004">
    <property type="protein sequence ID" value="TDP96699.1"/>
    <property type="molecule type" value="Genomic_DNA"/>
</dbReference>
<dbReference type="Gene3D" id="3.30.460.10">
    <property type="entry name" value="Beta Polymerase, domain 2"/>
    <property type="match status" value="1"/>
</dbReference>
<keyword evidence="2" id="KW-1185">Reference proteome</keyword>
<name>A0A4R6S9L5_LABRH</name>
<reference evidence="1 2" key="1">
    <citation type="submission" date="2019-03" db="EMBL/GenBank/DDBJ databases">
        <title>Genomic Encyclopedia of Type Strains, Phase IV (KMG-IV): sequencing the most valuable type-strain genomes for metagenomic binning, comparative biology and taxonomic classification.</title>
        <authorList>
            <person name="Goeker M."/>
        </authorList>
    </citation>
    <scope>NUCLEOTIDE SEQUENCE [LARGE SCALE GENOMIC DNA]</scope>
    <source>
        <strain evidence="1 2">DSM 45361</strain>
    </source>
</reference>
<dbReference type="OrthoDB" id="5069422at2"/>
<evidence type="ECO:0000313" key="2">
    <source>
        <dbReference type="Proteomes" id="UP000295444"/>
    </source>
</evidence>
<dbReference type="InterPro" id="IPR043519">
    <property type="entry name" value="NT_sf"/>
</dbReference>
<dbReference type="AlphaFoldDB" id="A0A4R6S9L5"/>
<sequence>MFTPRERATLLDALVAAAHADPRIAGAALAGSSARGFTDEWSDVDLALSVAADRDAVIDDWTSRIYREHAAITHLDMWAGGTLFRVFLLPGTLQLDVAFWSSAEFGATGPHFKLLFGVAAPQEHIPPPSATSLIGMGWLYALHARSSIARGRGWQAEYMISGMRDQVLALACLRYGVAAVQGRGIDQLPVDVTGPVAAGLVRSLDRGELVRAFAAVTAAFGDEAGRHEPELALRLAEPLRELVVSAVG</sequence>
<gene>
    <name evidence="1" type="ORF">EV186_104687</name>
</gene>
<dbReference type="Proteomes" id="UP000295444">
    <property type="component" value="Unassembled WGS sequence"/>
</dbReference>
<dbReference type="RefSeq" id="WP_133852018.1">
    <property type="nucleotide sequence ID" value="NZ_SNXZ01000004.1"/>
</dbReference>
<dbReference type="SUPFAM" id="SSF81301">
    <property type="entry name" value="Nucleotidyltransferase"/>
    <property type="match status" value="1"/>
</dbReference>
<proteinExistence type="predicted"/>
<organism evidence="1 2">
    <name type="scientific">Labedaea rhizosphaerae</name>
    <dbReference type="NCBI Taxonomy" id="598644"/>
    <lineage>
        <taxon>Bacteria</taxon>
        <taxon>Bacillati</taxon>
        <taxon>Actinomycetota</taxon>
        <taxon>Actinomycetes</taxon>
        <taxon>Pseudonocardiales</taxon>
        <taxon>Pseudonocardiaceae</taxon>
        <taxon>Labedaea</taxon>
    </lineage>
</organism>
<accession>A0A4R6S9L5</accession>